<keyword evidence="2" id="KW-1185">Reference proteome</keyword>
<reference evidence="1 2" key="1">
    <citation type="submission" date="2020-02" db="EMBL/GenBank/DDBJ databases">
        <title>Comparative genomics of the hypocrealean fungal genus Beauvera.</title>
        <authorList>
            <person name="Showalter D.N."/>
            <person name="Bushley K.E."/>
            <person name="Rehner S.A."/>
        </authorList>
    </citation>
    <scope>NUCLEOTIDE SEQUENCE [LARGE SCALE GENOMIC DNA]</scope>
    <source>
        <strain evidence="1 2">ARSEF4384</strain>
    </source>
</reference>
<dbReference type="AlphaFoldDB" id="A0AAW0S7Y6"/>
<organism evidence="1 2">
    <name type="scientific">Beauveria asiatica</name>
    <dbReference type="NCBI Taxonomy" id="1069075"/>
    <lineage>
        <taxon>Eukaryota</taxon>
        <taxon>Fungi</taxon>
        <taxon>Dikarya</taxon>
        <taxon>Ascomycota</taxon>
        <taxon>Pezizomycotina</taxon>
        <taxon>Sordariomycetes</taxon>
        <taxon>Hypocreomycetidae</taxon>
        <taxon>Hypocreales</taxon>
        <taxon>Cordycipitaceae</taxon>
        <taxon>Beauveria</taxon>
    </lineage>
</organism>
<dbReference type="EMBL" id="JAAHCF010000007">
    <property type="protein sequence ID" value="KAK8150749.1"/>
    <property type="molecule type" value="Genomic_DNA"/>
</dbReference>
<name>A0AAW0S7Y6_9HYPO</name>
<evidence type="ECO:0000313" key="1">
    <source>
        <dbReference type="EMBL" id="KAK8150749.1"/>
    </source>
</evidence>
<dbReference type="Proteomes" id="UP001397290">
    <property type="component" value="Unassembled WGS sequence"/>
</dbReference>
<gene>
    <name evidence="1" type="ORF">G3M48_008923</name>
</gene>
<proteinExistence type="predicted"/>
<comment type="caution">
    <text evidence="1">The sequence shown here is derived from an EMBL/GenBank/DDBJ whole genome shotgun (WGS) entry which is preliminary data.</text>
</comment>
<accession>A0AAW0S7Y6</accession>
<evidence type="ECO:0000313" key="2">
    <source>
        <dbReference type="Proteomes" id="UP001397290"/>
    </source>
</evidence>
<sequence length="131" mass="14404">MTFFGGQGIEDSYDECGQLVPTHPSLYAVSASAKRGQTMPPHSASDVMAQVVWLHAVRIVVDPFRNMPKCGLQCDVASNDAFATLTASPSNDVASLAALQLVDFFMYSFFRRLINSAMRSFQAFGCVEWKQ</sequence>
<protein>
    <submittedName>
        <fullName evidence="1">Uncharacterized protein</fullName>
    </submittedName>
</protein>